<organism evidence="1 2">
    <name type="scientific">Kibdelosporangium phytohabitans</name>
    <dbReference type="NCBI Taxonomy" id="860235"/>
    <lineage>
        <taxon>Bacteria</taxon>
        <taxon>Bacillati</taxon>
        <taxon>Actinomycetota</taxon>
        <taxon>Actinomycetes</taxon>
        <taxon>Pseudonocardiales</taxon>
        <taxon>Pseudonocardiaceae</taxon>
        <taxon>Kibdelosporangium</taxon>
    </lineage>
</organism>
<dbReference type="KEGG" id="kphy:AOZ06_41865"/>
<name>A0A0N9HYZ4_9PSEU</name>
<protein>
    <submittedName>
        <fullName evidence="1">Uncharacterized protein</fullName>
    </submittedName>
</protein>
<dbReference type="Proteomes" id="UP000063699">
    <property type="component" value="Chromosome"/>
</dbReference>
<evidence type="ECO:0000313" key="1">
    <source>
        <dbReference type="EMBL" id="ALG12542.1"/>
    </source>
</evidence>
<dbReference type="EMBL" id="CP012752">
    <property type="protein sequence ID" value="ALG12542.1"/>
    <property type="molecule type" value="Genomic_DNA"/>
</dbReference>
<proteinExistence type="predicted"/>
<gene>
    <name evidence="1" type="ORF">AOZ06_41865</name>
</gene>
<dbReference type="AlphaFoldDB" id="A0A0N9HYZ4"/>
<keyword evidence="2" id="KW-1185">Reference proteome</keyword>
<dbReference type="RefSeq" id="WP_054294434.1">
    <property type="nucleotide sequence ID" value="NZ_CP012752.1"/>
</dbReference>
<accession>A0A0N9HYZ4</accession>
<reference evidence="1 2" key="1">
    <citation type="submission" date="2015-07" db="EMBL/GenBank/DDBJ databases">
        <title>Genome sequencing of Kibdelosporangium phytohabitans.</title>
        <authorList>
            <person name="Qin S."/>
            <person name="Xing K."/>
        </authorList>
    </citation>
    <scope>NUCLEOTIDE SEQUENCE [LARGE SCALE GENOMIC DNA]</scope>
    <source>
        <strain evidence="1 2">KLBMP1111</strain>
    </source>
</reference>
<sequence>MLASADNGYTLRLRPDDVALYELDTIAEDGPAMTYAGLMGAGSEAAAARPPHAAATRTR</sequence>
<evidence type="ECO:0000313" key="2">
    <source>
        <dbReference type="Proteomes" id="UP000063699"/>
    </source>
</evidence>